<dbReference type="CDD" id="cd01392">
    <property type="entry name" value="HTH_LacI"/>
    <property type="match status" value="1"/>
</dbReference>
<evidence type="ECO:0000313" key="5">
    <source>
        <dbReference type="EMBL" id="ANZ66128.1"/>
    </source>
</evidence>
<name>A0A1B2IVT3_9LACO</name>
<dbReference type="InterPro" id="IPR046335">
    <property type="entry name" value="LacI/GalR-like_sensor"/>
</dbReference>
<dbReference type="InterPro" id="IPR010982">
    <property type="entry name" value="Lambda_DNA-bd_dom_sf"/>
</dbReference>
<sequence length="339" mass="37127">MATIKDIAKLAQVSPGTVSRALNVEKESAVAPETVERVKKIATQLGYRPVQHKASTSATITCALITTLTLQQETEDEYWHFIRKGIYETAKSHSVTIQNIFRIQNGVDPKLVAEYDAIIVMGSMSNQSLKLFKQFNKNIVVIDDVNSDYDFVDTVGTNLYPLTRMALDDLQAEAQGPIAFIGGNRVEMRANGSVEREVPDPRAIAYHDWTLIHQQPDMSEITDWTSQAGVTAIKRLIDAGQPIGGLLVASDPIAIGVLKGLRDRQLTPGKNLPLISFDGIEVASFLTPALTSIWLPKEELGVAAVNQVLDLLASHRTWSARISIPGKLGRGDTFPIKQA</sequence>
<dbReference type="PROSITE" id="PS50932">
    <property type="entry name" value="HTH_LACI_2"/>
    <property type="match status" value="1"/>
</dbReference>
<keyword evidence="2" id="KW-0238">DNA-binding</keyword>
<evidence type="ECO:0000256" key="1">
    <source>
        <dbReference type="ARBA" id="ARBA00023015"/>
    </source>
</evidence>
<dbReference type="SMART" id="SM00354">
    <property type="entry name" value="HTH_LACI"/>
    <property type="match status" value="1"/>
</dbReference>
<evidence type="ECO:0000259" key="4">
    <source>
        <dbReference type="PROSITE" id="PS50932"/>
    </source>
</evidence>
<dbReference type="Proteomes" id="UP000093267">
    <property type="component" value="Chromosome"/>
</dbReference>
<dbReference type="RefSeq" id="WP_065911327.1">
    <property type="nucleotide sequence ID" value="NZ_CP014915.1"/>
</dbReference>
<dbReference type="PANTHER" id="PTHR30146:SF149">
    <property type="entry name" value="HTH-TYPE TRANSCRIPTIONAL REGULATOR EBGR"/>
    <property type="match status" value="1"/>
</dbReference>
<dbReference type="KEGG" id="lpd:AYR62_00435"/>
<evidence type="ECO:0000256" key="2">
    <source>
        <dbReference type="ARBA" id="ARBA00023125"/>
    </source>
</evidence>
<dbReference type="Pfam" id="PF00356">
    <property type="entry name" value="LacI"/>
    <property type="match status" value="1"/>
</dbReference>
<reference evidence="5 6" key="1">
    <citation type="submission" date="2016-03" db="EMBL/GenBank/DDBJ databases">
        <title>Pediococcus and Lactobacillus from brewery environment - whole genome sequencing and assembly.</title>
        <authorList>
            <person name="Behr J."/>
            <person name="Geissler A.J."/>
            <person name="Vogel R.F."/>
        </authorList>
    </citation>
    <scope>NUCLEOTIDE SEQUENCE [LARGE SCALE GENOMIC DNA]</scope>
    <source>
        <strain evidence="5 6">TMW 1.1995</strain>
    </source>
</reference>
<proteinExistence type="predicted"/>
<dbReference type="PANTHER" id="PTHR30146">
    <property type="entry name" value="LACI-RELATED TRANSCRIPTIONAL REPRESSOR"/>
    <property type="match status" value="1"/>
</dbReference>
<dbReference type="Gene3D" id="1.10.260.40">
    <property type="entry name" value="lambda repressor-like DNA-binding domains"/>
    <property type="match status" value="1"/>
</dbReference>
<keyword evidence="1" id="KW-0805">Transcription regulation</keyword>
<dbReference type="AlphaFoldDB" id="A0A1B2IVT3"/>
<gene>
    <name evidence="5" type="ORF">AYR63_02520</name>
</gene>
<organism evidence="5 6">
    <name type="scientific">Secundilactobacillus paracollinoides</name>
    <dbReference type="NCBI Taxonomy" id="240427"/>
    <lineage>
        <taxon>Bacteria</taxon>
        <taxon>Bacillati</taxon>
        <taxon>Bacillota</taxon>
        <taxon>Bacilli</taxon>
        <taxon>Lactobacillales</taxon>
        <taxon>Lactobacillaceae</taxon>
        <taxon>Secundilactobacillus</taxon>
    </lineage>
</organism>
<dbReference type="STRING" id="240427.AYR62_00435"/>
<evidence type="ECO:0000256" key="3">
    <source>
        <dbReference type="ARBA" id="ARBA00023163"/>
    </source>
</evidence>
<evidence type="ECO:0000313" key="6">
    <source>
        <dbReference type="Proteomes" id="UP000093267"/>
    </source>
</evidence>
<dbReference type="InterPro" id="IPR028082">
    <property type="entry name" value="Peripla_BP_I"/>
</dbReference>
<dbReference type="CDD" id="cd01544">
    <property type="entry name" value="PBP1_GalR"/>
    <property type="match status" value="1"/>
</dbReference>
<dbReference type="SUPFAM" id="SSF53822">
    <property type="entry name" value="Periplasmic binding protein-like I"/>
    <property type="match status" value="1"/>
</dbReference>
<keyword evidence="6" id="KW-1185">Reference proteome</keyword>
<dbReference type="Pfam" id="PF13377">
    <property type="entry name" value="Peripla_BP_3"/>
    <property type="match status" value="1"/>
</dbReference>
<protein>
    <recommendedName>
        <fullName evidence="4">HTH lacI-type domain-containing protein</fullName>
    </recommendedName>
</protein>
<feature type="domain" description="HTH lacI-type" evidence="4">
    <location>
        <begin position="2"/>
        <end position="58"/>
    </location>
</feature>
<keyword evidence="3" id="KW-0804">Transcription</keyword>
<dbReference type="PROSITE" id="PS00356">
    <property type="entry name" value="HTH_LACI_1"/>
    <property type="match status" value="1"/>
</dbReference>
<dbReference type="EMBL" id="CP014924">
    <property type="protein sequence ID" value="ANZ66128.1"/>
    <property type="molecule type" value="Genomic_DNA"/>
</dbReference>
<dbReference type="SUPFAM" id="SSF47413">
    <property type="entry name" value="lambda repressor-like DNA-binding domains"/>
    <property type="match status" value="1"/>
</dbReference>
<dbReference type="OrthoDB" id="43195at2"/>
<dbReference type="InterPro" id="IPR000843">
    <property type="entry name" value="HTH_LacI"/>
</dbReference>
<dbReference type="GO" id="GO:0000976">
    <property type="term" value="F:transcription cis-regulatory region binding"/>
    <property type="evidence" value="ECO:0007669"/>
    <property type="project" value="TreeGrafter"/>
</dbReference>
<dbReference type="GO" id="GO:0003700">
    <property type="term" value="F:DNA-binding transcription factor activity"/>
    <property type="evidence" value="ECO:0007669"/>
    <property type="project" value="TreeGrafter"/>
</dbReference>
<dbReference type="Gene3D" id="3.40.50.2300">
    <property type="match status" value="2"/>
</dbReference>
<accession>A0A1B2IVT3</accession>